<organism evidence="2 3">
    <name type="scientific">Wickerhamomyces pijperi</name>
    <name type="common">Yeast</name>
    <name type="synonym">Pichia pijperi</name>
    <dbReference type="NCBI Taxonomy" id="599730"/>
    <lineage>
        <taxon>Eukaryota</taxon>
        <taxon>Fungi</taxon>
        <taxon>Dikarya</taxon>
        <taxon>Ascomycota</taxon>
        <taxon>Saccharomycotina</taxon>
        <taxon>Saccharomycetes</taxon>
        <taxon>Phaffomycetales</taxon>
        <taxon>Wickerhamomycetaceae</taxon>
        <taxon>Wickerhamomyces</taxon>
    </lineage>
</organism>
<evidence type="ECO:0000313" key="2">
    <source>
        <dbReference type="EMBL" id="KAH3687212.1"/>
    </source>
</evidence>
<evidence type="ECO:0000256" key="1">
    <source>
        <dbReference type="SAM" id="MobiDB-lite"/>
    </source>
</evidence>
<reference evidence="2" key="1">
    <citation type="journal article" date="2021" name="Open Biol.">
        <title>Shared evolutionary footprints suggest mitochondrial oxidative damage underlies multiple complex I losses in fungi.</title>
        <authorList>
            <person name="Schikora-Tamarit M.A."/>
            <person name="Marcet-Houben M."/>
            <person name="Nosek J."/>
            <person name="Gabaldon T."/>
        </authorList>
    </citation>
    <scope>NUCLEOTIDE SEQUENCE</scope>
    <source>
        <strain evidence="2">CBS2887</strain>
    </source>
</reference>
<feature type="compositionally biased region" description="Low complexity" evidence="1">
    <location>
        <begin position="83"/>
        <end position="92"/>
    </location>
</feature>
<feature type="compositionally biased region" description="Basic and acidic residues" evidence="1">
    <location>
        <begin position="93"/>
        <end position="108"/>
    </location>
</feature>
<gene>
    <name evidence="2" type="ORF">WICPIJ_001807</name>
</gene>
<keyword evidence="3" id="KW-1185">Reference proteome</keyword>
<comment type="caution">
    <text evidence="2">The sequence shown here is derived from an EMBL/GenBank/DDBJ whole genome shotgun (WGS) entry which is preliminary data.</text>
</comment>
<name>A0A9P8QA43_WICPI</name>
<accession>A0A9P8QA43</accession>
<sequence length="114" mass="11674">MIETVFDSESLFNGPFTCLFKSWNSAELASEPSSAACCLALKAGGTYLPVVVAAEFVVAGAYGFSFLGAMKVSPADAGPPSPSSSSSSPEPNESSKSEELISSSEEKGFSTVSS</sequence>
<evidence type="ECO:0000313" key="3">
    <source>
        <dbReference type="Proteomes" id="UP000774326"/>
    </source>
</evidence>
<dbReference type="EMBL" id="JAEUBG010000928">
    <property type="protein sequence ID" value="KAH3687212.1"/>
    <property type="molecule type" value="Genomic_DNA"/>
</dbReference>
<protein>
    <submittedName>
        <fullName evidence="2">Uncharacterized protein</fullName>
    </submittedName>
</protein>
<feature type="region of interest" description="Disordered" evidence="1">
    <location>
        <begin position="74"/>
        <end position="114"/>
    </location>
</feature>
<proteinExistence type="predicted"/>
<reference evidence="2" key="2">
    <citation type="submission" date="2021-01" db="EMBL/GenBank/DDBJ databases">
        <authorList>
            <person name="Schikora-Tamarit M.A."/>
        </authorList>
    </citation>
    <scope>NUCLEOTIDE SEQUENCE</scope>
    <source>
        <strain evidence="2">CBS2887</strain>
    </source>
</reference>
<dbReference type="Proteomes" id="UP000774326">
    <property type="component" value="Unassembled WGS sequence"/>
</dbReference>
<dbReference type="AlphaFoldDB" id="A0A9P8QA43"/>